<accession>A0ABS3ZB29</accession>
<reference evidence="6 7" key="1">
    <citation type="submission" date="2020-09" db="EMBL/GenBank/DDBJ databases">
        <authorList>
            <person name="Tanuku N.R.S."/>
        </authorList>
    </citation>
    <scope>NUCLEOTIDE SEQUENCE [LARGE SCALE GENOMIC DNA]</scope>
    <source>
        <strain evidence="6 7">AK62</strain>
    </source>
</reference>
<comment type="caution">
    <text evidence="6">The sequence shown here is derived from an EMBL/GenBank/DDBJ whole genome shotgun (WGS) entry which is preliminary data.</text>
</comment>
<keyword evidence="4" id="KW-0949">S-adenosyl-L-methionine</keyword>
<keyword evidence="5" id="KW-0443">Lipid metabolism</keyword>
<dbReference type="GO" id="GO:0032259">
    <property type="term" value="P:methylation"/>
    <property type="evidence" value="ECO:0007669"/>
    <property type="project" value="UniProtKB-KW"/>
</dbReference>
<evidence type="ECO:0000313" key="6">
    <source>
        <dbReference type="EMBL" id="MBP0048887.1"/>
    </source>
</evidence>
<evidence type="ECO:0000256" key="4">
    <source>
        <dbReference type="ARBA" id="ARBA00022691"/>
    </source>
</evidence>
<dbReference type="Gene3D" id="3.40.50.150">
    <property type="entry name" value="Vaccinia Virus protein VP39"/>
    <property type="match status" value="1"/>
</dbReference>
<organism evidence="6 7">
    <name type="scientific">Marinobacterium alkalitolerans</name>
    <dbReference type="NCBI Taxonomy" id="1542925"/>
    <lineage>
        <taxon>Bacteria</taxon>
        <taxon>Pseudomonadati</taxon>
        <taxon>Pseudomonadota</taxon>
        <taxon>Gammaproteobacteria</taxon>
        <taxon>Oceanospirillales</taxon>
        <taxon>Oceanospirillaceae</taxon>
        <taxon>Marinobacterium</taxon>
    </lineage>
</organism>
<evidence type="ECO:0000256" key="3">
    <source>
        <dbReference type="ARBA" id="ARBA00022679"/>
    </source>
</evidence>
<comment type="similarity">
    <text evidence="1">Belongs to the CFA/CMAS family.</text>
</comment>
<gene>
    <name evidence="6" type="ORF">H9C73_09070</name>
</gene>
<dbReference type="PANTHER" id="PTHR43667">
    <property type="entry name" value="CYCLOPROPANE-FATTY-ACYL-PHOSPHOLIPID SYNTHASE"/>
    <property type="match status" value="1"/>
</dbReference>
<dbReference type="InterPro" id="IPR003333">
    <property type="entry name" value="CMAS"/>
</dbReference>
<proteinExistence type="inferred from homology"/>
<dbReference type="EMBL" id="JACVEW010000012">
    <property type="protein sequence ID" value="MBP0048887.1"/>
    <property type="molecule type" value="Genomic_DNA"/>
</dbReference>
<dbReference type="RefSeq" id="WP_209287504.1">
    <property type="nucleotide sequence ID" value="NZ_JACVEW010000012.1"/>
</dbReference>
<evidence type="ECO:0000313" key="7">
    <source>
        <dbReference type="Proteomes" id="UP000810171"/>
    </source>
</evidence>
<sequence>MKPSEYRTLSRADVVPRTGWLNRWCMQALLNHLPHIGYGTLDLQLPSGQRLQFGSAREHEPRAEIRIHHFRAFRRLLRGGALGWSESYMDGDWDSPDLVSLFDWALGNEHKLQDLIRGHWVLRVISRLRHLRRANTRSGSRRNIAYHYDLGNAFYGLWLDPSMTYSAALYPPDSTRQGMAALNEAQLNKYRRICQLLDLKPGQKVLEIGCGWGGFAELAAREYGAEVHGITLSVEQLQYARERIEKAGLNEQCHFTLTDYRDVREQYDHIVSIEMFEAVGEEHWPRYFEQVRNCLKRGGRAVLQIISIEDERFDAYRSRADFIQTYIFPGGMLPSPERLKQEVETSGLTWEHEQTFALDYADTLREWRHSFIEQWPRVKAQGFDERFRRMWLYYLAYCEGGFRHGSIDVGLYQLRR</sequence>
<keyword evidence="2 6" id="KW-0489">Methyltransferase</keyword>
<dbReference type="InterPro" id="IPR050723">
    <property type="entry name" value="CFA/CMAS"/>
</dbReference>
<protein>
    <submittedName>
        <fullName evidence="6">Class I SAM-dependent methyltransferase</fullName>
    </submittedName>
</protein>
<name>A0ABS3ZB29_9GAMM</name>
<dbReference type="SUPFAM" id="SSF53335">
    <property type="entry name" value="S-adenosyl-L-methionine-dependent methyltransferases"/>
    <property type="match status" value="1"/>
</dbReference>
<dbReference type="Proteomes" id="UP000810171">
    <property type="component" value="Unassembled WGS sequence"/>
</dbReference>
<evidence type="ECO:0000256" key="5">
    <source>
        <dbReference type="ARBA" id="ARBA00023098"/>
    </source>
</evidence>
<dbReference type="GO" id="GO:0008168">
    <property type="term" value="F:methyltransferase activity"/>
    <property type="evidence" value="ECO:0007669"/>
    <property type="project" value="UniProtKB-KW"/>
</dbReference>
<keyword evidence="3" id="KW-0808">Transferase</keyword>
<evidence type="ECO:0000256" key="2">
    <source>
        <dbReference type="ARBA" id="ARBA00022603"/>
    </source>
</evidence>
<dbReference type="Pfam" id="PF02353">
    <property type="entry name" value="CMAS"/>
    <property type="match status" value="1"/>
</dbReference>
<dbReference type="CDD" id="cd02440">
    <property type="entry name" value="AdoMet_MTases"/>
    <property type="match status" value="1"/>
</dbReference>
<dbReference type="PANTHER" id="PTHR43667:SF2">
    <property type="entry name" value="FATTY ACID C-METHYL TRANSFERASE"/>
    <property type="match status" value="1"/>
</dbReference>
<dbReference type="InterPro" id="IPR029063">
    <property type="entry name" value="SAM-dependent_MTases_sf"/>
</dbReference>
<evidence type="ECO:0000256" key="1">
    <source>
        <dbReference type="ARBA" id="ARBA00010815"/>
    </source>
</evidence>
<keyword evidence="7" id="KW-1185">Reference proteome</keyword>
<dbReference type="PIRSF" id="PIRSF003085">
    <property type="entry name" value="CMAS"/>
    <property type="match status" value="1"/>
</dbReference>